<organism evidence="1 2">
    <name type="scientific">Megaselia scalaris</name>
    <name type="common">Humpbacked fly</name>
    <name type="synonym">Phora scalaris</name>
    <dbReference type="NCBI Taxonomy" id="36166"/>
    <lineage>
        <taxon>Eukaryota</taxon>
        <taxon>Metazoa</taxon>
        <taxon>Ecdysozoa</taxon>
        <taxon>Arthropoda</taxon>
        <taxon>Hexapoda</taxon>
        <taxon>Insecta</taxon>
        <taxon>Pterygota</taxon>
        <taxon>Neoptera</taxon>
        <taxon>Endopterygota</taxon>
        <taxon>Diptera</taxon>
        <taxon>Brachycera</taxon>
        <taxon>Muscomorpha</taxon>
        <taxon>Platypezoidea</taxon>
        <taxon>Phoridae</taxon>
        <taxon>Megaseliini</taxon>
        <taxon>Megaselia</taxon>
    </lineage>
</organism>
<accession>T1GR50</accession>
<evidence type="ECO:0000313" key="2">
    <source>
        <dbReference type="Proteomes" id="UP000015102"/>
    </source>
</evidence>
<sequence length="92" mass="10246">MKDVFFPAYDMKVVLGDLYAQHFLGTIGSLHDESAAKTSKKKKKKNAETPFSSSTLRCNLIRIDLNKTCALIGLFSLLPSFNQHIIQVSISN</sequence>
<dbReference type="AlphaFoldDB" id="T1GR50"/>
<reference evidence="2" key="1">
    <citation type="submission" date="2013-02" db="EMBL/GenBank/DDBJ databases">
        <authorList>
            <person name="Hughes D."/>
        </authorList>
    </citation>
    <scope>NUCLEOTIDE SEQUENCE</scope>
    <source>
        <strain>Durham</strain>
        <strain evidence="2">NC isolate 2 -- Noor lab</strain>
    </source>
</reference>
<name>T1GR50_MEGSC</name>
<dbReference type="EMBL" id="CAQQ02193239">
    <property type="status" value="NOT_ANNOTATED_CDS"/>
    <property type="molecule type" value="Genomic_DNA"/>
</dbReference>
<proteinExistence type="predicted"/>
<keyword evidence="2" id="KW-1185">Reference proteome</keyword>
<dbReference type="Proteomes" id="UP000015102">
    <property type="component" value="Unassembled WGS sequence"/>
</dbReference>
<dbReference type="EnsemblMetazoa" id="MESCA006123-RA">
    <property type="protein sequence ID" value="MESCA006123-PA"/>
    <property type="gene ID" value="MESCA006123"/>
</dbReference>
<dbReference type="HOGENOM" id="CLU_2415782_0_0_1"/>
<dbReference type="EMBL" id="CAQQ02193240">
    <property type="status" value="NOT_ANNOTATED_CDS"/>
    <property type="molecule type" value="Genomic_DNA"/>
</dbReference>
<evidence type="ECO:0000313" key="1">
    <source>
        <dbReference type="EnsemblMetazoa" id="MESCA006123-PA"/>
    </source>
</evidence>
<reference evidence="1" key="2">
    <citation type="submission" date="2015-06" db="UniProtKB">
        <authorList>
            <consortium name="EnsemblMetazoa"/>
        </authorList>
    </citation>
    <scope>IDENTIFICATION</scope>
</reference>
<protein>
    <submittedName>
        <fullName evidence="1">Uncharacterized protein</fullName>
    </submittedName>
</protein>